<dbReference type="STRING" id="1486859.SAMN05444273_10181"/>
<protein>
    <submittedName>
        <fullName evidence="1">Uncharacterized protein</fullName>
    </submittedName>
</protein>
<dbReference type="Proteomes" id="UP000184144">
    <property type="component" value="Unassembled WGS sequence"/>
</dbReference>
<evidence type="ECO:0000313" key="2">
    <source>
        <dbReference type="Proteomes" id="UP000184144"/>
    </source>
</evidence>
<gene>
    <name evidence="1" type="ORF">SAMN05444273_10181</name>
</gene>
<proteinExistence type="predicted"/>
<dbReference type="RefSeq" id="WP_073138763.1">
    <property type="nucleotide sequence ID" value="NZ_FQUV01000001.1"/>
</dbReference>
<organism evidence="1 2">
    <name type="scientific">Litoreibacter ascidiaceicola</name>
    <dbReference type="NCBI Taxonomy" id="1486859"/>
    <lineage>
        <taxon>Bacteria</taxon>
        <taxon>Pseudomonadati</taxon>
        <taxon>Pseudomonadota</taxon>
        <taxon>Alphaproteobacteria</taxon>
        <taxon>Rhodobacterales</taxon>
        <taxon>Roseobacteraceae</taxon>
        <taxon>Litoreibacter</taxon>
    </lineage>
</organism>
<evidence type="ECO:0000313" key="1">
    <source>
        <dbReference type="EMBL" id="SHE31823.1"/>
    </source>
</evidence>
<dbReference type="AlphaFoldDB" id="A0A1M4SHV6"/>
<sequence length="70" mass="6974">MKLKRLTVKLPASMAATASHDARAIAEAVGQALAKGAQPNGPITIQSHGQRGAVLASQVTSGLKGGRNGG</sequence>
<dbReference type="OrthoDB" id="7875691at2"/>
<reference evidence="2" key="1">
    <citation type="submission" date="2016-11" db="EMBL/GenBank/DDBJ databases">
        <authorList>
            <person name="Varghese N."/>
            <person name="Submissions S."/>
        </authorList>
    </citation>
    <scope>NUCLEOTIDE SEQUENCE [LARGE SCALE GENOMIC DNA]</scope>
    <source>
        <strain evidence="2">DSM 100566</strain>
    </source>
</reference>
<keyword evidence="2" id="KW-1185">Reference proteome</keyword>
<name>A0A1M4SHV6_9RHOB</name>
<accession>A0A1M4SHV6</accession>
<dbReference type="EMBL" id="FQUV01000001">
    <property type="protein sequence ID" value="SHE31823.1"/>
    <property type="molecule type" value="Genomic_DNA"/>
</dbReference>